<dbReference type="Pfam" id="PF00702">
    <property type="entry name" value="Hydrolase"/>
    <property type="match status" value="1"/>
</dbReference>
<dbReference type="GeneID" id="17284961"/>
<protein>
    <submittedName>
        <fullName evidence="1">Uncharacterized protein</fullName>
    </submittedName>
</protein>
<name>A0A0D3IL55_EMIH1</name>
<reference evidence="2" key="1">
    <citation type="journal article" date="2013" name="Nature">
        <title>Pan genome of the phytoplankton Emiliania underpins its global distribution.</title>
        <authorList>
            <person name="Read B.A."/>
            <person name="Kegel J."/>
            <person name="Klute M.J."/>
            <person name="Kuo A."/>
            <person name="Lefebvre S.C."/>
            <person name="Maumus F."/>
            <person name="Mayer C."/>
            <person name="Miller J."/>
            <person name="Monier A."/>
            <person name="Salamov A."/>
            <person name="Young J."/>
            <person name="Aguilar M."/>
            <person name="Claverie J.M."/>
            <person name="Frickenhaus S."/>
            <person name="Gonzalez K."/>
            <person name="Herman E.K."/>
            <person name="Lin Y.C."/>
            <person name="Napier J."/>
            <person name="Ogata H."/>
            <person name="Sarno A.F."/>
            <person name="Shmutz J."/>
            <person name="Schroeder D."/>
            <person name="de Vargas C."/>
            <person name="Verret F."/>
            <person name="von Dassow P."/>
            <person name="Valentin K."/>
            <person name="Van de Peer Y."/>
            <person name="Wheeler G."/>
            <person name="Dacks J.B."/>
            <person name="Delwiche C.F."/>
            <person name="Dyhrman S.T."/>
            <person name="Glockner G."/>
            <person name="John U."/>
            <person name="Richards T."/>
            <person name="Worden A.Z."/>
            <person name="Zhang X."/>
            <person name="Grigoriev I.V."/>
            <person name="Allen A.E."/>
            <person name="Bidle K."/>
            <person name="Borodovsky M."/>
            <person name="Bowler C."/>
            <person name="Brownlee C."/>
            <person name="Cock J.M."/>
            <person name="Elias M."/>
            <person name="Gladyshev V.N."/>
            <person name="Groth M."/>
            <person name="Guda C."/>
            <person name="Hadaegh A."/>
            <person name="Iglesias-Rodriguez M.D."/>
            <person name="Jenkins J."/>
            <person name="Jones B.M."/>
            <person name="Lawson T."/>
            <person name="Leese F."/>
            <person name="Lindquist E."/>
            <person name="Lobanov A."/>
            <person name="Lomsadze A."/>
            <person name="Malik S.B."/>
            <person name="Marsh M.E."/>
            <person name="Mackinder L."/>
            <person name="Mock T."/>
            <person name="Mueller-Roeber B."/>
            <person name="Pagarete A."/>
            <person name="Parker M."/>
            <person name="Probert I."/>
            <person name="Quesneville H."/>
            <person name="Raines C."/>
            <person name="Rensing S.A."/>
            <person name="Riano-Pachon D.M."/>
            <person name="Richier S."/>
            <person name="Rokitta S."/>
            <person name="Shiraiwa Y."/>
            <person name="Soanes D.M."/>
            <person name="van der Giezen M."/>
            <person name="Wahlund T.M."/>
            <person name="Williams B."/>
            <person name="Wilson W."/>
            <person name="Wolfe G."/>
            <person name="Wurch L.L."/>
        </authorList>
    </citation>
    <scope>NUCLEOTIDE SEQUENCE</scope>
</reference>
<dbReference type="GeneID" id="17258140"/>
<evidence type="ECO:0000313" key="1">
    <source>
        <dbReference type="EnsemblProtists" id="EOD11990"/>
    </source>
</evidence>
<dbReference type="KEGG" id="ehx:EMIHUDRAFT_247652"/>
<accession>A0A0D3IL55</accession>
<dbReference type="EnsemblProtists" id="EOD11990">
    <property type="protein sequence ID" value="EOD11990"/>
    <property type="gene ID" value="EMIHUDRAFT_247652"/>
</dbReference>
<dbReference type="InterPro" id="IPR023214">
    <property type="entry name" value="HAD_sf"/>
</dbReference>
<dbReference type="Proteomes" id="UP000013827">
    <property type="component" value="Unassembled WGS sequence"/>
</dbReference>
<dbReference type="CDD" id="cd01427">
    <property type="entry name" value="HAD_like"/>
    <property type="match status" value="1"/>
</dbReference>
<dbReference type="RefSeq" id="XP_005792119.1">
    <property type="nucleotide sequence ID" value="XM_005792062.1"/>
</dbReference>
<dbReference type="InterPro" id="IPR036412">
    <property type="entry name" value="HAD-like_sf"/>
</dbReference>
<dbReference type="EnsemblProtists" id="EOD39690">
    <property type="protein sequence ID" value="EOD39690"/>
    <property type="gene ID" value="EMIHUDRAFT_200280"/>
</dbReference>
<dbReference type="RefSeq" id="XP_005764419.1">
    <property type="nucleotide sequence ID" value="XM_005764362.1"/>
</dbReference>
<reference evidence="1" key="2">
    <citation type="submission" date="2024-10" db="UniProtKB">
        <authorList>
            <consortium name="EnsemblProtists"/>
        </authorList>
    </citation>
    <scope>IDENTIFICATION</scope>
</reference>
<dbReference type="Gene3D" id="3.40.50.1000">
    <property type="entry name" value="HAD superfamily/HAD-like"/>
    <property type="match status" value="1"/>
</dbReference>
<dbReference type="SUPFAM" id="SSF56784">
    <property type="entry name" value="HAD-like"/>
    <property type="match status" value="1"/>
</dbReference>
<dbReference type="HOGENOM" id="CLU_1306841_0_0_1"/>
<organism evidence="1 2">
    <name type="scientific">Emiliania huxleyi (strain CCMP1516)</name>
    <dbReference type="NCBI Taxonomy" id="280463"/>
    <lineage>
        <taxon>Eukaryota</taxon>
        <taxon>Haptista</taxon>
        <taxon>Haptophyta</taxon>
        <taxon>Prymnesiophyceae</taxon>
        <taxon>Isochrysidales</taxon>
        <taxon>Noelaerhabdaceae</taxon>
        <taxon>Emiliania</taxon>
    </lineage>
</organism>
<dbReference type="AlphaFoldDB" id="A0A0D3IL55"/>
<dbReference type="KEGG" id="ehx:EMIHUDRAFT_200280"/>
<evidence type="ECO:0000313" key="2">
    <source>
        <dbReference type="Proteomes" id="UP000013827"/>
    </source>
</evidence>
<proteinExistence type="predicted"/>
<keyword evidence="2" id="KW-1185">Reference proteome</keyword>
<sequence length="211" mass="22209">MHHFVSRVSATARGGMPARALATAFDAVVFDKDGTLLDFAATWNPAIYDAICESAGSDGQLRARIANVLGFDMALREPLPEAPVVHMGNSELIELLTPHTDGRALLDAAAAKVVAHVTPAAHASELLRALRDADIPCAVATNDEDRSTREQLGALGWLGSEHEPALISAVRCCDSGHGAKPEPGMASVGRHEGLADVWIRDLGGLLQPPAE</sequence>
<dbReference type="PaxDb" id="2903-EOD11990"/>